<dbReference type="VEuPathDB" id="FungiDB:ATEG_08160"/>
<protein>
    <recommendedName>
        <fullName evidence="5">Apple domain-containing protein</fullName>
    </recommendedName>
</protein>
<sequence length="247" mass="26123">MGDSYKEAVVHQAPEVIHVQPGLQPVQPGYEAAPHANLAPAEPRSRRRRFIALVEAGIVVVVVALAVGLGVGLSRSSSSNFSSAESNTSSPLTSISPSSARSTTTPTETPTVTSTRSGTSNASPTATSVYYKKNEYSCPNANNTEIQHVGNSADSSYYIFCGADIHATNKKDLSSTVQRSFADCLGLCNSMNEYQDRADVALTWNFEGTGQQDPGTCWCVTGSSKRVISNPGNMVAVLVSEDVVVDL</sequence>
<dbReference type="AlphaFoldDB" id="Q0CDS4"/>
<dbReference type="Proteomes" id="UP000007963">
    <property type="component" value="Unassembled WGS sequence"/>
</dbReference>
<feature type="region of interest" description="Disordered" evidence="1">
    <location>
        <begin position="75"/>
        <end position="125"/>
    </location>
</feature>
<evidence type="ECO:0000313" key="4">
    <source>
        <dbReference type="Proteomes" id="UP000007963"/>
    </source>
</evidence>
<dbReference type="STRING" id="341663.Q0CDS4"/>
<dbReference type="GeneID" id="4353161"/>
<organism evidence="3 4">
    <name type="scientific">Aspergillus terreus (strain NIH 2624 / FGSC A1156)</name>
    <dbReference type="NCBI Taxonomy" id="341663"/>
    <lineage>
        <taxon>Eukaryota</taxon>
        <taxon>Fungi</taxon>
        <taxon>Dikarya</taxon>
        <taxon>Ascomycota</taxon>
        <taxon>Pezizomycotina</taxon>
        <taxon>Eurotiomycetes</taxon>
        <taxon>Eurotiomycetidae</taxon>
        <taxon>Eurotiales</taxon>
        <taxon>Aspergillaceae</taxon>
        <taxon>Aspergillus</taxon>
        <taxon>Aspergillus subgen. Circumdati</taxon>
    </lineage>
</organism>
<dbReference type="OMA" id="LCNTMNY"/>
<keyword evidence="2" id="KW-0812">Transmembrane</keyword>
<evidence type="ECO:0000256" key="1">
    <source>
        <dbReference type="SAM" id="MobiDB-lite"/>
    </source>
</evidence>
<evidence type="ECO:0008006" key="5">
    <source>
        <dbReference type="Google" id="ProtNLM"/>
    </source>
</evidence>
<keyword evidence="2" id="KW-1133">Transmembrane helix</keyword>
<feature type="compositionally biased region" description="Low complexity" evidence="1">
    <location>
        <begin position="75"/>
        <end position="120"/>
    </location>
</feature>
<feature type="transmembrane region" description="Helical" evidence="2">
    <location>
        <begin position="50"/>
        <end position="73"/>
    </location>
</feature>
<proteinExistence type="predicted"/>
<gene>
    <name evidence="3" type="ORF">ATEG_08160</name>
</gene>
<accession>Q0CDS4</accession>
<dbReference type="RefSeq" id="XP_001216781.1">
    <property type="nucleotide sequence ID" value="XM_001216781.1"/>
</dbReference>
<dbReference type="EMBL" id="CH476605">
    <property type="protein sequence ID" value="EAU31333.1"/>
    <property type="molecule type" value="Genomic_DNA"/>
</dbReference>
<keyword evidence="2" id="KW-0472">Membrane</keyword>
<dbReference type="HOGENOM" id="CLU_1102584_0_0_1"/>
<dbReference type="OrthoDB" id="4508208at2759"/>
<evidence type="ECO:0000256" key="2">
    <source>
        <dbReference type="SAM" id="Phobius"/>
    </source>
</evidence>
<reference evidence="4" key="1">
    <citation type="submission" date="2005-09" db="EMBL/GenBank/DDBJ databases">
        <title>Annotation of the Aspergillus terreus NIH2624 genome.</title>
        <authorList>
            <person name="Birren B.W."/>
            <person name="Lander E.S."/>
            <person name="Galagan J.E."/>
            <person name="Nusbaum C."/>
            <person name="Devon K."/>
            <person name="Henn M."/>
            <person name="Ma L.-J."/>
            <person name="Jaffe D.B."/>
            <person name="Butler J."/>
            <person name="Alvarez P."/>
            <person name="Gnerre S."/>
            <person name="Grabherr M."/>
            <person name="Kleber M."/>
            <person name="Mauceli E.W."/>
            <person name="Brockman W."/>
            <person name="Rounsley S."/>
            <person name="Young S.K."/>
            <person name="LaButti K."/>
            <person name="Pushparaj V."/>
            <person name="DeCaprio D."/>
            <person name="Crawford M."/>
            <person name="Koehrsen M."/>
            <person name="Engels R."/>
            <person name="Montgomery P."/>
            <person name="Pearson M."/>
            <person name="Howarth C."/>
            <person name="Larson L."/>
            <person name="Luoma S."/>
            <person name="White J."/>
            <person name="Alvarado L."/>
            <person name="Kodira C.D."/>
            <person name="Zeng Q."/>
            <person name="Oleary S."/>
            <person name="Yandava C."/>
            <person name="Denning D.W."/>
            <person name="Nierman W.C."/>
            <person name="Milne T."/>
            <person name="Madden K."/>
        </authorList>
    </citation>
    <scope>NUCLEOTIDE SEQUENCE [LARGE SCALE GENOMIC DNA]</scope>
    <source>
        <strain evidence="4">NIH 2624 / FGSC A1156</strain>
    </source>
</reference>
<name>Q0CDS4_ASPTN</name>
<evidence type="ECO:0000313" key="3">
    <source>
        <dbReference type="EMBL" id="EAU31333.1"/>
    </source>
</evidence>